<feature type="coiled-coil region" evidence="1">
    <location>
        <begin position="28"/>
        <end position="70"/>
    </location>
</feature>
<reference evidence="2 3" key="1">
    <citation type="submission" date="2020-08" db="EMBL/GenBank/DDBJ databases">
        <title>Genomic Encyclopedia of Type Strains, Phase IV (KMG-IV): sequencing the most valuable type-strain genomes for metagenomic binning, comparative biology and taxonomic classification.</title>
        <authorList>
            <person name="Goeker M."/>
        </authorList>
    </citation>
    <scope>NUCLEOTIDE SEQUENCE [LARGE SCALE GENOMIC DNA]</scope>
    <source>
        <strain evidence="2 3">DSM 103462</strain>
    </source>
</reference>
<proteinExistence type="predicted"/>
<evidence type="ECO:0000313" key="3">
    <source>
        <dbReference type="Proteomes" id="UP000518887"/>
    </source>
</evidence>
<dbReference type="EMBL" id="JACHFQ010000003">
    <property type="protein sequence ID" value="MBB5225593.1"/>
    <property type="molecule type" value="Genomic_DNA"/>
</dbReference>
<dbReference type="Proteomes" id="UP000518887">
    <property type="component" value="Unassembled WGS sequence"/>
</dbReference>
<dbReference type="AlphaFoldDB" id="A0A7W8G834"/>
<evidence type="ECO:0000256" key="1">
    <source>
        <dbReference type="SAM" id="Coils"/>
    </source>
</evidence>
<keyword evidence="1" id="KW-0175">Coiled coil</keyword>
<dbReference type="SUPFAM" id="SSF160527">
    <property type="entry name" value="V-type ATPase subunit E-like"/>
    <property type="match status" value="1"/>
</dbReference>
<dbReference type="InterPro" id="IPR038495">
    <property type="entry name" value="ATPase_E_C"/>
</dbReference>
<keyword evidence="3" id="KW-1185">Reference proteome</keyword>
<evidence type="ECO:0000313" key="2">
    <source>
        <dbReference type="EMBL" id="MBB5225593.1"/>
    </source>
</evidence>
<gene>
    <name evidence="2" type="ORF">HNP76_000950</name>
</gene>
<dbReference type="RefSeq" id="WP_184658031.1">
    <property type="nucleotide sequence ID" value="NZ_CP031518.1"/>
</dbReference>
<sequence length="204" mass="22022">MDIQVQDLIEKIKKDGVAAAEKSASEVKAQAQAEAEKIIANAKEEAEKIIKAAKDETARMEKASEDAIRQASRNLVLSFRDSITKELSALINAESEKAYSSDLLAKLIPEAVKAWVSKSEASEVSVLLNEKDLKSLESNLNAALKAEISKGLTLKVDNSINAGFRVGVKDGAAFYDYSSEAVAELFSAYLNPRVAAIMKEAAKD</sequence>
<comment type="caution">
    <text evidence="2">The sequence shown here is derived from an EMBL/GenBank/DDBJ whole genome shotgun (WGS) entry which is preliminary data.</text>
</comment>
<dbReference type="Gene3D" id="3.30.2320.30">
    <property type="entry name" value="ATP synthase, E subunit, C-terminal"/>
    <property type="match status" value="1"/>
</dbReference>
<protein>
    <submittedName>
        <fullName evidence="2">V/A-type H+-transporting ATPase subunit E</fullName>
    </submittedName>
</protein>
<name>A0A7W8G834_9SPIR</name>
<accession>A0A7W8G834</accession>
<organism evidence="2 3">
    <name type="scientific">Treponema ruminis</name>
    <dbReference type="NCBI Taxonomy" id="744515"/>
    <lineage>
        <taxon>Bacteria</taxon>
        <taxon>Pseudomonadati</taxon>
        <taxon>Spirochaetota</taxon>
        <taxon>Spirochaetia</taxon>
        <taxon>Spirochaetales</taxon>
        <taxon>Treponemataceae</taxon>
        <taxon>Treponema</taxon>
    </lineage>
</organism>